<protein>
    <recommendedName>
        <fullName evidence="5">Lipoprotein</fullName>
    </recommendedName>
</protein>
<dbReference type="OrthoDB" id="6668858at2"/>
<evidence type="ECO:0008006" key="5">
    <source>
        <dbReference type="Google" id="ProtNLM"/>
    </source>
</evidence>
<keyword evidence="4" id="KW-1185">Reference proteome</keyword>
<feature type="signal peptide" evidence="2">
    <location>
        <begin position="1"/>
        <end position="19"/>
    </location>
</feature>
<dbReference type="PROSITE" id="PS51257">
    <property type="entry name" value="PROKAR_LIPOPROTEIN"/>
    <property type="match status" value="1"/>
</dbReference>
<proteinExistence type="predicted"/>
<accession>A0A3A8EZS9</accession>
<dbReference type="AlphaFoldDB" id="A0A3A8EZS9"/>
<evidence type="ECO:0000256" key="2">
    <source>
        <dbReference type="SAM" id="SignalP"/>
    </source>
</evidence>
<name>A0A3A8EZS9_9GAMM</name>
<dbReference type="RefSeq" id="WP_120382621.1">
    <property type="nucleotide sequence ID" value="NZ_RAXT01000002.1"/>
</dbReference>
<evidence type="ECO:0000256" key="1">
    <source>
        <dbReference type="SAM" id="MobiDB-lite"/>
    </source>
</evidence>
<reference evidence="3 4" key="1">
    <citation type="submission" date="2018-09" db="EMBL/GenBank/DDBJ databases">
        <title>The draft genome of Acinetobacter spp. strains.</title>
        <authorList>
            <person name="Qin J."/>
            <person name="Feng Y."/>
            <person name="Zong Z."/>
        </authorList>
    </citation>
    <scope>NUCLEOTIDE SEQUENCE [LARGE SCALE GENOMIC DNA]</scope>
    <source>
        <strain evidence="3 4">WCHAc060115</strain>
    </source>
</reference>
<dbReference type="Proteomes" id="UP000280405">
    <property type="component" value="Unassembled WGS sequence"/>
</dbReference>
<gene>
    <name evidence="3" type="ORF">D7V20_01715</name>
</gene>
<dbReference type="EMBL" id="RAXT01000002">
    <property type="protein sequence ID" value="RKG40382.1"/>
    <property type="molecule type" value="Genomic_DNA"/>
</dbReference>
<sequence>MQLSKLSLCLLGLSLSACSTHVVKNNTNQDVAQRAVQGINALYEYPSFDYRGQVRVQLNKTHQEQRNSKDAATPQLDPTVEKKLEQYLKQQKIQLTPVQKKELYQTLAQQNSSNFNSFVGMGADVVQSILNDMQIQYDGTVNYRQKMASFNIETIYKKPNLSVEMRIPTVIDFNEYKFYAQIFSLIPYLARPEDQHKYAYYDFSKFKNEISRVDTKAFVEFLKQSGATSYILSPTEQIETLKLGAAEKQLGGVEKIRLNTSLEELLLQANLYSSINREYFVNSVLGLNPSTLEKISGEYETGAKKPLNESTAEDTHVNSAEEASDAMYKLYDAVNKTAYAIHKENDTQPEESEKDAIDYANTATEIAQADQYEDEEESAEADDEYDNGDVDDESEDVEKILTEQQCQDLAKTKLNTRFGDVEYCDYHYEIDVLSTQPEKSSLFDKEYIKKNAEISAKFATFGNKDHLVDANAFKQLWIQHQADIDASLPPKSQRNPMLVDLVLDGKGRAVKVDYDIGMDLGELNRKLNVKFDMQFLNYGNASKVDSQALKEAKSFAEIFNGSLIGAAVGGFTKRLPDSSGQTYVSLNERLDRLAEQVFLQTNAYDQTYKAVFIAELTAKKPDLVKRYSAQDLQEIATVYAYSYSDEAVYNPKGAALKQIEALKKKHHLEDDHQYDDTLGNRVNGIVTDAMKSKQNVLDIQKLQKQYKTTEAIFAQYYMQQFEAENTVEKEQRAEFLKTVNVLSKTYTAFKKNKFNDQLVAGLNEDSVEFIDYDLFKKVYQALSDAQLK</sequence>
<evidence type="ECO:0000313" key="3">
    <source>
        <dbReference type="EMBL" id="RKG40382.1"/>
    </source>
</evidence>
<feature type="region of interest" description="Disordered" evidence="1">
    <location>
        <begin position="367"/>
        <end position="392"/>
    </location>
</feature>
<feature type="compositionally biased region" description="Acidic residues" evidence="1">
    <location>
        <begin position="371"/>
        <end position="392"/>
    </location>
</feature>
<keyword evidence="2" id="KW-0732">Signal</keyword>
<feature type="chain" id="PRO_5017218701" description="Lipoprotein" evidence="2">
    <location>
        <begin position="20"/>
        <end position="788"/>
    </location>
</feature>
<evidence type="ECO:0000313" key="4">
    <source>
        <dbReference type="Proteomes" id="UP000280405"/>
    </source>
</evidence>
<comment type="caution">
    <text evidence="3">The sequence shown here is derived from an EMBL/GenBank/DDBJ whole genome shotgun (WGS) entry which is preliminary data.</text>
</comment>
<organism evidence="3 4">
    <name type="scientific">Acinetobacter rongchengensis</name>
    <dbReference type="NCBI Taxonomy" id="2419601"/>
    <lineage>
        <taxon>Bacteria</taxon>
        <taxon>Pseudomonadati</taxon>
        <taxon>Pseudomonadota</taxon>
        <taxon>Gammaproteobacteria</taxon>
        <taxon>Moraxellales</taxon>
        <taxon>Moraxellaceae</taxon>
        <taxon>Acinetobacter</taxon>
    </lineage>
</organism>